<dbReference type="EMBL" id="JAOEGN010000003">
    <property type="protein sequence ID" value="MCU0104413.1"/>
    <property type="molecule type" value="Genomic_DNA"/>
</dbReference>
<reference evidence="2" key="1">
    <citation type="submission" date="2023-07" db="EMBL/GenBank/DDBJ databases">
        <title>Novel Mycoplasma species identified in domestic and wild animals.</title>
        <authorList>
            <person name="Volokhov D.V."/>
            <person name="Furtak V.A."/>
            <person name="Zagorodnyaya T.A."/>
        </authorList>
    </citation>
    <scope>NUCLEOTIDE SEQUENCE [LARGE SCALE GENOMIC DNA]</scope>
    <source>
        <strain evidence="2">92-19</strain>
    </source>
</reference>
<keyword evidence="2" id="KW-1185">Reference proteome</keyword>
<gene>
    <name evidence="1" type="ORF">N7603_01930</name>
</gene>
<protein>
    <recommendedName>
        <fullName evidence="3">Restriction endonuclease</fullName>
    </recommendedName>
</protein>
<comment type="caution">
    <text evidence="1">The sequence shown here is derived from an EMBL/GenBank/DDBJ whole genome shotgun (WGS) entry which is preliminary data.</text>
</comment>
<sequence>MRLIDGEHLDTLLGERDFDIRKSHNARWIDQKCTPDVVTIIADCILEFLSDKEDDTIFTSMDIWHNDYTVQNVLDIFKKPSPKEKSARNEYDKFFQQPMGMFSYAGVLEKHKKGNRNFYKLSEKALLEEISLSERNALKFLIKYITKVLCDSDIYYLFEEFFRLQNKDAYNNLKRGFTSFTQAFTPINGDTEVWRIFIKVINPLAYSKNSAGTERGMLSKDLITYDMLMYNRDNFRDIYQRKPKGITRGSHVTPSLPRAKYIQYLTDKAMKNVKLINRFYNFGLSEVAGDDELATEAHHIFPRSDFPQIAYFLENLINLTPNQHRNHAHPNGNYSVIDREFQKICLIAKLGTIRKSIENNWGDYDFNNFLFVADTGYSTDIFSKIATFDYDNVISKINLI</sequence>
<evidence type="ECO:0000313" key="2">
    <source>
        <dbReference type="Proteomes" id="UP001209076"/>
    </source>
</evidence>
<accession>A0ABT2PTY5</accession>
<dbReference type="RefSeq" id="WP_262095642.1">
    <property type="nucleotide sequence ID" value="NZ_JAOEGN010000003.1"/>
</dbReference>
<proteinExistence type="predicted"/>
<name>A0ABT2PTY5_9MOLU</name>
<evidence type="ECO:0000313" key="1">
    <source>
        <dbReference type="EMBL" id="MCU0104413.1"/>
    </source>
</evidence>
<dbReference type="Proteomes" id="UP001209076">
    <property type="component" value="Unassembled WGS sequence"/>
</dbReference>
<organism evidence="1 2">
    <name type="scientific">Paracholeplasma vituli</name>
    <dbReference type="NCBI Taxonomy" id="69473"/>
    <lineage>
        <taxon>Bacteria</taxon>
        <taxon>Bacillati</taxon>
        <taxon>Mycoplasmatota</taxon>
        <taxon>Mollicutes</taxon>
        <taxon>Acholeplasmatales</taxon>
        <taxon>Acholeplasmataceae</taxon>
        <taxon>Paracholeplasma</taxon>
    </lineage>
</organism>
<evidence type="ECO:0008006" key="3">
    <source>
        <dbReference type="Google" id="ProtNLM"/>
    </source>
</evidence>